<proteinExistence type="predicted"/>
<dbReference type="EMBL" id="CAEY01000030">
    <property type="status" value="NOT_ANNOTATED_CDS"/>
    <property type="molecule type" value="Genomic_DNA"/>
</dbReference>
<reference evidence="2" key="1">
    <citation type="submission" date="2011-08" db="EMBL/GenBank/DDBJ databases">
        <authorList>
            <person name="Rombauts S."/>
        </authorList>
    </citation>
    <scope>NUCLEOTIDE SEQUENCE</scope>
    <source>
        <strain evidence="2">London</strain>
    </source>
</reference>
<evidence type="ECO:0000313" key="2">
    <source>
        <dbReference type="Proteomes" id="UP000015104"/>
    </source>
</evidence>
<dbReference type="HOGENOM" id="CLU_3109014_0_0_1"/>
<keyword evidence="2" id="KW-1185">Reference proteome</keyword>
<accession>T1KEY5</accession>
<reference evidence="1" key="2">
    <citation type="submission" date="2015-06" db="UniProtKB">
        <authorList>
            <consortium name="EnsemblMetazoa"/>
        </authorList>
    </citation>
    <scope>IDENTIFICATION</scope>
</reference>
<dbReference type="AlphaFoldDB" id="T1KEY5"/>
<organism evidence="1 2">
    <name type="scientific">Tetranychus urticae</name>
    <name type="common">Two-spotted spider mite</name>
    <dbReference type="NCBI Taxonomy" id="32264"/>
    <lineage>
        <taxon>Eukaryota</taxon>
        <taxon>Metazoa</taxon>
        <taxon>Ecdysozoa</taxon>
        <taxon>Arthropoda</taxon>
        <taxon>Chelicerata</taxon>
        <taxon>Arachnida</taxon>
        <taxon>Acari</taxon>
        <taxon>Acariformes</taxon>
        <taxon>Trombidiformes</taxon>
        <taxon>Prostigmata</taxon>
        <taxon>Eleutherengona</taxon>
        <taxon>Raphignathae</taxon>
        <taxon>Tetranychoidea</taxon>
        <taxon>Tetranychidae</taxon>
        <taxon>Tetranychus</taxon>
    </lineage>
</organism>
<sequence length="51" mass="5850">MNIQILCVLGLSFNLNKDHAVVCWWPKVVSTFKLIYASCYSMLKTSDGYFT</sequence>
<evidence type="ECO:0000313" key="1">
    <source>
        <dbReference type="EnsemblMetazoa" id="tetur10g01190.1"/>
    </source>
</evidence>
<name>T1KEY5_TETUR</name>
<dbReference type="Proteomes" id="UP000015104">
    <property type="component" value="Unassembled WGS sequence"/>
</dbReference>
<dbReference type="EnsemblMetazoa" id="tetur10g01190.1">
    <property type="protein sequence ID" value="tetur10g01190.1"/>
    <property type="gene ID" value="tetur10g01190"/>
</dbReference>
<protein>
    <submittedName>
        <fullName evidence="1">Uncharacterized protein</fullName>
    </submittedName>
</protein>